<sequence length="309" mass="32792">MPIDPIAQKMLDDAKASGRPNAHLLPVPTARENFENTFAALAKPDVHRVVDVTVGTRDGAGIPGRLYLPTDATDLPLTVYYHGGGWLLGSIDSHDVATRLLANASGSAVLSVGYRRGPESRFPTAVNDAVDALAWARSEALGIDGTRLAVAGDSAGGNLAAAVALHARDTGEPALRHQLLVYPVTTTDLDRGMDPAYDGVMLERDELQWHQDNYLPGPDAATDPRVNVLDADLTGLPDTTIILAECDPIRPQGELYERALRAAGVTVQSHLTPGMVHGFFGLDEVFPTATGAMTFAGQRLAESFAVAVR</sequence>
<proteinExistence type="inferred from homology"/>
<reference evidence="5 6" key="1">
    <citation type="journal article" date="2019" name="Emerg. Microbes Infect.">
        <title>Comprehensive subspecies identification of 175 nontuberculous mycobacteria species based on 7547 genomic profiles.</title>
        <authorList>
            <person name="Matsumoto Y."/>
            <person name="Kinjo T."/>
            <person name="Motooka D."/>
            <person name="Nabeya D."/>
            <person name="Jung N."/>
            <person name="Uechi K."/>
            <person name="Horii T."/>
            <person name="Iida T."/>
            <person name="Fujita J."/>
            <person name="Nakamura S."/>
        </authorList>
    </citation>
    <scope>NUCLEOTIDE SEQUENCE [LARGE SCALE GENOMIC DNA]</scope>
    <source>
        <strain evidence="5 6">JCM 12375</strain>
    </source>
</reference>
<comment type="similarity">
    <text evidence="1">Belongs to the 'GDXG' lipolytic enzyme family.</text>
</comment>
<evidence type="ECO:0000313" key="6">
    <source>
        <dbReference type="Proteomes" id="UP000465622"/>
    </source>
</evidence>
<dbReference type="InterPro" id="IPR033140">
    <property type="entry name" value="Lipase_GDXG_put_SER_AS"/>
</dbReference>
<dbReference type="SUPFAM" id="SSF53474">
    <property type="entry name" value="alpha/beta-Hydrolases"/>
    <property type="match status" value="1"/>
</dbReference>
<dbReference type="Gene3D" id="3.40.50.1820">
    <property type="entry name" value="alpha/beta hydrolase"/>
    <property type="match status" value="1"/>
</dbReference>
<accession>A0ABN5YI34</accession>
<dbReference type="Pfam" id="PF07859">
    <property type="entry name" value="Abhydrolase_3"/>
    <property type="match status" value="1"/>
</dbReference>
<feature type="domain" description="Alpha/beta hydrolase fold-3" evidence="4">
    <location>
        <begin position="79"/>
        <end position="280"/>
    </location>
</feature>
<evidence type="ECO:0000313" key="5">
    <source>
        <dbReference type="EMBL" id="BBX37749.1"/>
    </source>
</evidence>
<feature type="active site" evidence="3">
    <location>
        <position position="154"/>
    </location>
</feature>
<dbReference type="Proteomes" id="UP000465622">
    <property type="component" value="Chromosome"/>
</dbReference>
<gene>
    <name evidence="5" type="ORF">MMAGJ_70310</name>
</gene>
<evidence type="ECO:0000259" key="4">
    <source>
        <dbReference type="Pfam" id="PF07859"/>
    </source>
</evidence>
<keyword evidence="2" id="KW-0378">Hydrolase</keyword>
<keyword evidence="6" id="KW-1185">Reference proteome</keyword>
<dbReference type="InterPro" id="IPR013094">
    <property type="entry name" value="AB_hydrolase_3"/>
</dbReference>
<dbReference type="InterPro" id="IPR050300">
    <property type="entry name" value="GDXG_lipolytic_enzyme"/>
</dbReference>
<organism evidence="5 6">
    <name type="scientific">Mycolicibacterium mageritense</name>
    <name type="common">Mycobacterium mageritense</name>
    <dbReference type="NCBI Taxonomy" id="53462"/>
    <lineage>
        <taxon>Bacteria</taxon>
        <taxon>Bacillati</taxon>
        <taxon>Actinomycetota</taxon>
        <taxon>Actinomycetes</taxon>
        <taxon>Mycobacteriales</taxon>
        <taxon>Mycobacteriaceae</taxon>
        <taxon>Mycolicibacterium</taxon>
    </lineage>
</organism>
<dbReference type="RefSeq" id="WP_036439328.1">
    <property type="nucleotide sequence ID" value="NZ_AP022567.1"/>
</dbReference>
<evidence type="ECO:0000256" key="2">
    <source>
        <dbReference type="ARBA" id="ARBA00022801"/>
    </source>
</evidence>
<evidence type="ECO:0000256" key="1">
    <source>
        <dbReference type="ARBA" id="ARBA00010515"/>
    </source>
</evidence>
<dbReference type="PROSITE" id="PS01174">
    <property type="entry name" value="LIPASE_GDXG_SER"/>
    <property type="match status" value="1"/>
</dbReference>
<evidence type="ECO:0000256" key="3">
    <source>
        <dbReference type="PROSITE-ProRule" id="PRU10038"/>
    </source>
</evidence>
<protein>
    <submittedName>
        <fullName evidence="5">Esterase</fullName>
    </submittedName>
</protein>
<name>A0ABN5YI34_MYCME</name>
<dbReference type="EMBL" id="AP022567">
    <property type="protein sequence ID" value="BBX37749.1"/>
    <property type="molecule type" value="Genomic_DNA"/>
</dbReference>
<dbReference type="PANTHER" id="PTHR48081">
    <property type="entry name" value="AB HYDROLASE SUPERFAMILY PROTEIN C4A8.06C"/>
    <property type="match status" value="1"/>
</dbReference>
<dbReference type="PANTHER" id="PTHR48081:SF8">
    <property type="entry name" value="ALPHA_BETA HYDROLASE FOLD-3 DOMAIN-CONTAINING PROTEIN-RELATED"/>
    <property type="match status" value="1"/>
</dbReference>
<dbReference type="InterPro" id="IPR029058">
    <property type="entry name" value="AB_hydrolase_fold"/>
</dbReference>